<keyword evidence="1" id="KW-0732">Signal</keyword>
<feature type="chain" id="PRO_5030713220" description="YtxH domain-containing protein" evidence="1">
    <location>
        <begin position="22"/>
        <end position="64"/>
    </location>
</feature>
<evidence type="ECO:0000256" key="1">
    <source>
        <dbReference type="SAM" id="SignalP"/>
    </source>
</evidence>
<organism evidence="2 3">
    <name type="scientific">Alteromonas profundi</name>
    <dbReference type="NCBI Taxonomy" id="2696062"/>
    <lineage>
        <taxon>Bacteria</taxon>
        <taxon>Pseudomonadati</taxon>
        <taxon>Pseudomonadota</taxon>
        <taxon>Gammaproteobacteria</taxon>
        <taxon>Alteromonadales</taxon>
        <taxon>Alteromonadaceae</taxon>
        <taxon>Alteromonas/Salinimonas group</taxon>
        <taxon>Alteromonas</taxon>
    </lineage>
</organism>
<dbReference type="Proteomes" id="UP000470213">
    <property type="component" value="Unassembled WGS sequence"/>
</dbReference>
<evidence type="ECO:0000313" key="3">
    <source>
        <dbReference type="Proteomes" id="UP000470213"/>
    </source>
</evidence>
<comment type="caution">
    <text evidence="2">The sequence shown here is derived from an EMBL/GenBank/DDBJ whole genome shotgun (WGS) entry which is preliminary data.</text>
</comment>
<accession>A0A7X5LJP7</accession>
<dbReference type="EMBL" id="JAAAWN010000005">
    <property type="protein sequence ID" value="NDV90626.1"/>
    <property type="molecule type" value="Genomic_DNA"/>
</dbReference>
<proteinExistence type="predicted"/>
<name>A0A7X5LJP7_9ALTE</name>
<evidence type="ECO:0008006" key="4">
    <source>
        <dbReference type="Google" id="ProtNLM"/>
    </source>
</evidence>
<gene>
    <name evidence="2" type="ORF">GTH32_05370</name>
</gene>
<sequence length="64" mass="6484">MISMKALSKILVASAFAFSLAACGDGEAEDAGEEIDEVVTDAGNAVEDACEDVKEGAGAEDKDC</sequence>
<dbReference type="AlphaFoldDB" id="A0A7X5LJP7"/>
<keyword evidence="3" id="KW-1185">Reference proteome</keyword>
<dbReference type="RefSeq" id="WP_163084214.1">
    <property type="nucleotide sequence ID" value="NZ_JAAAWN010000005.1"/>
</dbReference>
<dbReference type="PROSITE" id="PS51257">
    <property type="entry name" value="PROKAR_LIPOPROTEIN"/>
    <property type="match status" value="1"/>
</dbReference>
<feature type="signal peptide" evidence="1">
    <location>
        <begin position="1"/>
        <end position="21"/>
    </location>
</feature>
<reference evidence="2 3" key="1">
    <citation type="submission" date="2020-01" db="EMBL/GenBank/DDBJ databases">
        <authorList>
            <person name="Chen J."/>
            <person name="Zhu S."/>
            <person name="Yang J."/>
        </authorList>
    </citation>
    <scope>NUCLEOTIDE SEQUENCE [LARGE SCALE GENOMIC DNA]</scope>
    <source>
        <strain evidence="2 3">345S023</strain>
    </source>
</reference>
<evidence type="ECO:0000313" key="2">
    <source>
        <dbReference type="EMBL" id="NDV90626.1"/>
    </source>
</evidence>
<protein>
    <recommendedName>
        <fullName evidence="4">YtxH domain-containing protein</fullName>
    </recommendedName>
</protein>